<gene>
    <name evidence="1" type="ORF">NM688_g3674</name>
</gene>
<comment type="caution">
    <text evidence="1">The sequence shown here is derived from an EMBL/GenBank/DDBJ whole genome shotgun (WGS) entry which is preliminary data.</text>
</comment>
<dbReference type="EMBL" id="JANHOG010000552">
    <property type="protein sequence ID" value="KAJ3553325.1"/>
    <property type="molecule type" value="Genomic_DNA"/>
</dbReference>
<sequence length="439" mass="49418">MRAAQLRITDTVYAYLMTMEEKGLVDHELMFEELMVEMTKPQEKIPVLSTALMPRLVSLAVRQGSPAVLDSLCRRATLTSLVYSSNKDTFTSLGALTSTLSQLPHLQHLDLTFDLIDTYADPEVLTPPHIAHFPRLESLSLASDIDHLQLLIKYLMFPQDTSVALRVVSSLNDELTRRAIACFAAKVRYSDASALESPLAIFRPRRIAIDSDPDLEGFSVTVSQWADDLYPPSAVSHPRLHVDFRHDYQIEKEAKLLSWLLGHFDLSGVEAIDTFLDVSAATWFNILHYQVLPEVRSIRLCGRAAEMLLLASITPAPLDSTVLPPADSPQQYLFPNLQALFLDSVLMRRNPRRPTEYDLSPRLRELLKRRTGLFGKLNKLVLDGCYNMSDADILALMDPDFAESCEIYRRLYRDDDQDSQESDYELGSVDDGDGPANAD</sequence>
<protein>
    <submittedName>
        <fullName evidence="1">Uncharacterized protein</fullName>
    </submittedName>
</protein>
<accession>A0ACC1T587</accession>
<dbReference type="Proteomes" id="UP001148662">
    <property type="component" value="Unassembled WGS sequence"/>
</dbReference>
<organism evidence="1 2">
    <name type="scientific">Phlebia brevispora</name>
    <dbReference type="NCBI Taxonomy" id="194682"/>
    <lineage>
        <taxon>Eukaryota</taxon>
        <taxon>Fungi</taxon>
        <taxon>Dikarya</taxon>
        <taxon>Basidiomycota</taxon>
        <taxon>Agaricomycotina</taxon>
        <taxon>Agaricomycetes</taxon>
        <taxon>Polyporales</taxon>
        <taxon>Meruliaceae</taxon>
        <taxon>Phlebia</taxon>
    </lineage>
</organism>
<proteinExistence type="predicted"/>
<name>A0ACC1T587_9APHY</name>
<evidence type="ECO:0000313" key="1">
    <source>
        <dbReference type="EMBL" id="KAJ3553325.1"/>
    </source>
</evidence>
<evidence type="ECO:0000313" key="2">
    <source>
        <dbReference type="Proteomes" id="UP001148662"/>
    </source>
</evidence>
<reference evidence="1" key="1">
    <citation type="submission" date="2022-07" db="EMBL/GenBank/DDBJ databases">
        <title>Genome Sequence of Phlebia brevispora.</title>
        <authorList>
            <person name="Buettner E."/>
        </authorList>
    </citation>
    <scope>NUCLEOTIDE SEQUENCE</scope>
    <source>
        <strain evidence="1">MPL23</strain>
    </source>
</reference>
<keyword evidence="2" id="KW-1185">Reference proteome</keyword>